<accession>A0ABR4J7M6</accession>
<gene>
    <name evidence="2" type="ORF">BJX68DRAFT_251125</name>
</gene>
<feature type="region of interest" description="Disordered" evidence="1">
    <location>
        <begin position="1"/>
        <end position="25"/>
    </location>
</feature>
<dbReference type="RefSeq" id="XP_070891916.1">
    <property type="nucleotide sequence ID" value="XM_071042352.1"/>
</dbReference>
<name>A0ABR4J7M6_9EURO</name>
<reference evidence="2 3" key="1">
    <citation type="submission" date="2024-07" db="EMBL/GenBank/DDBJ databases">
        <title>Section-level genome sequencing and comparative genomics of Aspergillus sections Usti and Cavernicolus.</title>
        <authorList>
            <consortium name="Lawrence Berkeley National Laboratory"/>
            <person name="Nybo J.L."/>
            <person name="Vesth T.C."/>
            <person name="Theobald S."/>
            <person name="Frisvad J.C."/>
            <person name="Larsen T.O."/>
            <person name="Kjaerboelling I."/>
            <person name="Rothschild-Mancinelli K."/>
            <person name="Lyhne E.K."/>
            <person name="Kogle M.E."/>
            <person name="Barry K."/>
            <person name="Clum A."/>
            <person name="Na H."/>
            <person name="Ledsgaard L."/>
            <person name="Lin J."/>
            <person name="Lipzen A."/>
            <person name="Kuo A."/>
            <person name="Riley R."/>
            <person name="Mondo S."/>
            <person name="LaButti K."/>
            <person name="Haridas S."/>
            <person name="Pangalinan J."/>
            <person name="Salamov A.A."/>
            <person name="Simmons B.A."/>
            <person name="Magnuson J.K."/>
            <person name="Chen J."/>
            <person name="Drula E."/>
            <person name="Henrissat B."/>
            <person name="Wiebenga A."/>
            <person name="Lubbers R.J."/>
            <person name="Gomes A.C."/>
            <person name="Macurrencykelacurrency M.R."/>
            <person name="Stajich J."/>
            <person name="Grigoriev I.V."/>
            <person name="Mortensen U.H."/>
            <person name="De vries R.P."/>
            <person name="Baker S.E."/>
            <person name="Andersen M.R."/>
        </authorList>
    </citation>
    <scope>NUCLEOTIDE SEQUENCE [LARGE SCALE GENOMIC DNA]</scope>
    <source>
        <strain evidence="2 3">CBS 756.74</strain>
    </source>
</reference>
<evidence type="ECO:0000256" key="1">
    <source>
        <dbReference type="SAM" id="MobiDB-lite"/>
    </source>
</evidence>
<sequence>MSRDSTQNSNYSDTSGQEASEINTETPDYYREYLRRLIAVISNNEGEAVDGLITFIRSGASDRDIFKALLELTADYSS</sequence>
<protein>
    <submittedName>
        <fullName evidence="2">Uncharacterized protein</fullName>
    </submittedName>
</protein>
<dbReference type="GeneID" id="98157516"/>
<dbReference type="Proteomes" id="UP001610444">
    <property type="component" value="Unassembled WGS sequence"/>
</dbReference>
<proteinExistence type="predicted"/>
<organism evidence="2 3">
    <name type="scientific">Aspergillus pseudodeflectus</name>
    <dbReference type="NCBI Taxonomy" id="176178"/>
    <lineage>
        <taxon>Eukaryota</taxon>
        <taxon>Fungi</taxon>
        <taxon>Dikarya</taxon>
        <taxon>Ascomycota</taxon>
        <taxon>Pezizomycotina</taxon>
        <taxon>Eurotiomycetes</taxon>
        <taxon>Eurotiomycetidae</taxon>
        <taxon>Eurotiales</taxon>
        <taxon>Aspergillaceae</taxon>
        <taxon>Aspergillus</taxon>
        <taxon>Aspergillus subgen. Nidulantes</taxon>
    </lineage>
</organism>
<comment type="caution">
    <text evidence="2">The sequence shown here is derived from an EMBL/GenBank/DDBJ whole genome shotgun (WGS) entry which is preliminary data.</text>
</comment>
<dbReference type="EMBL" id="JBFXLR010000127">
    <property type="protein sequence ID" value="KAL2836025.1"/>
    <property type="molecule type" value="Genomic_DNA"/>
</dbReference>
<evidence type="ECO:0000313" key="2">
    <source>
        <dbReference type="EMBL" id="KAL2836025.1"/>
    </source>
</evidence>
<evidence type="ECO:0000313" key="3">
    <source>
        <dbReference type="Proteomes" id="UP001610444"/>
    </source>
</evidence>
<keyword evidence="3" id="KW-1185">Reference proteome</keyword>